<evidence type="ECO:0000313" key="2">
    <source>
        <dbReference type="EMBL" id="KAF2009614.1"/>
    </source>
</evidence>
<feature type="compositionally biased region" description="Low complexity" evidence="1">
    <location>
        <begin position="152"/>
        <end position="163"/>
    </location>
</feature>
<gene>
    <name evidence="2" type="ORF">BU24DRAFT_79492</name>
</gene>
<keyword evidence="3" id="KW-1185">Reference proteome</keyword>
<proteinExistence type="predicted"/>
<name>A0A6A5XA23_9PLEO</name>
<accession>A0A6A5XA23</accession>
<sequence>MLNVKNLSELLARNVDPNLFPHMFIMSRNGTLLAYSTPVDIKDLRDQAALVSMTWKEYGPDKQQTDTNNASSPSKDLQTLTIEFENNNIIARAIQPTLLLVLIGGVPPSRKSGFKITPEARGDPRYPPTDDSAVEDGDATQHGESQAADSLAAPTGDGAAVAAGKKRAPSITSTMSQREKDIKGGVLHIQRKKADAMADFIRKEFDAKGFVMPDDSSFP</sequence>
<protein>
    <recommendedName>
        <fullName evidence="4">Roadblock/LAMTOR2 domain-containing protein</fullName>
    </recommendedName>
</protein>
<dbReference type="Proteomes" id="UP000799778">
    <property type="component" value="Unassembled WGS sequence"/>
</dbReference>
<dbReference type="GeneID" id="54292041"/>
<dbReference type="AlphaFoldDB" id="A0A6A5XA23"/>
<organism evidence="2 3">
    <name type="scientific">Aaosphaeria arxii CBS 175.79</name>
    <dbReference type="NCBI Taxonomy" id="1450172"/>
    <lineage>
        <taxon>Eukaryota</taxon>
        <taxon>Fungi</taxon>
        <taxon>Dikarya</taxon>
        <taxon>Ascomycota</taxon>
        <taxon>Pezizomycotina</taxon>
        <taxon>Dothideomycetes</taxon>
        <taxon>Pleosporomycetidae</taxon>
        <taxon>Pleosporales</taxon>
        <taxon>Pleosporales incertae sedis</taxon>
        <taxon>Aaosphaeria</taxon>
    </lineage>
</organism>
<evidence type="ECO:0000256" key="1">
    <source>
        <dbReference type="SAM" id="MobiDB-lite"/>
    </source>
</evidence>
<evidence type="ECO:0008006" key="4">
    <source>
        <dbReference type="Google" id="ProtNLM"/>
    </source>
</evidence>
<dbReference type="RefSeq" id="XP_033377953.1">
    <property type="nucleotide sequence ID" value="XM_033534644.1"/>
</dbReference>
<evidence type="ECO:0000313" key="3">
    <source>
        <dbReference type="Proteomes" id="UP000799778"/>
    </source>
</evidence>
<dbReference type="OrthoDB" id="3924760at2759"/>
<dbReference type="Gene3D" id="3.30.450.30">
    <property type="entry name" value="Dynein light chain 2a, cytoplasmic"/>
    <property type="match status" value="1"/>
</dbReference>
<reference evidence="2" key="1">
    <citation type="journal article" date="2020" name="Stud. Mycol.">
        <title>101 Dothideomycetes genomes: a test case for predicting lifestyles and emergence of pathogens.</title>
        <authorList>
            <person name="Haridas S."/>
            <person name="Albert R."/>
            <person name="Binder M."/>
            <person name="Bloem J."/>
            <person name="Labutti K."/>
            <person name="Salamov A."/>
            <person name="Andreopoulos B."/>
            <person name="Baker S."/>
            <person name="Barry K."/>
            <person name="Bills G."/>
            <person name="Bluhm B."/>
            <person name="Cannon C."/>
            <person name="Castanera R."/>
            <person name="Culley D."/>
            <person name="Daum C."/>
            <person name="Ezra D."/>
            <person name="Gonzalez J."/>
            <person name="Henrissat B."/>
            <person name="Kuo A."/>
            <person name="Liang C."/>
            <person name="Lipzen A."/>
            <person name="Lutzoni F."/>
            <person name="Magnuson J."/>
            <person name="Mondo S."/>
            <person name="Nolan M."/>
            <person name="Ohm R."/>
            <person name="Pangilinan J."/>
            <person name="Park H.-J."/>
            <person name="Ramirez L."/>
            <person name="Alfaro M."/>
            <person name="Sun H."/>
            <person name="Tritt A."/>
            <person name="Yoshinaga Y."/>
            <person name="Zwiers L.-H."/>
            <person name="Turgeon B."/>
            <person name="Goodwin S."/>
            <person name="Spatafora J."/>
            <person name="Crous P."/>
            <person name="Grigoriev I."/>
        </authorList>
    </citation>
    <scope>NUCLEOTIDE SEQUENCE</scope>
    <source>
        <strain evidence="2">CBS 175.79</strain>
    </source>
</reference>
<dbReference type="EMBL" id="ML978078">
    <property type="protein sequence ID" value="KAF2009614.1"/>
    <property type="molecule type" value="Genomic_DNA"/>
</dbReference>
<feature type="region of interest" description="Disordered" evidence="1">
    <location>
        <begin position="113"/>
        <end position="186"/>
    </location>
</feature>